<comment type="caution">
    <text evidence="2">The sequence shown here is derived from an EMBL/GenBank/DDBJ whole genome shotgun (WGS) entry which is preliminary data.</text>
</comment>
<dbReference type="GO" id="GO:0005829">
    <property type="term" value="C:cytosol"/>
    <property type="evidence" value="ECO:0007669"/>
    <property type="project" value="TreeGrafter"/>
</dbReference>
<evidence type="ECO:0000313" key="2">
    <source>
        <dbReference type="EMBL" id="KAK1611035.1"/>
    </source>
</evidence>
<keyword evidence="3" id="KW-1185">Reference proteome</keyword>
<dbReference type="AlphaFoldDB" id="A0AAD8QZ49"/>
<feature type="domain" description="Non-haem dioxygenase N-terminal" evidence="1">
    <location>
        <begin position="43"/>
        <end position="76"/>
    </location>
</feature>
<dbReference type="SUPFAM" id="SSF51197">
    <property type="entry name" value="Clavaminate synthase-like"/>
    <property type="match status" value="1"/>
</dbReference>
<sequence>MEGTTKKEASPEQIVHELSGVVPAHYVMPPQDRPSASAGAAPIPVIDLGRLSGPNPDAQEAAKLRSALETWGFFMVPAKVPYNVLITLMKDLGKDWDIDYELHVGLTIDLPVIGNYTIPLDTAGEFKLPTIGDFFGGSKTEEAATT</sequence>
<name>A0AAD8QZ49_LOLMU</name>
<reference evidence="2" key="1">
    <citation type="submission" date="2023-07" db="EMBL/GenBank/DDBJ databases">
        <title>A chromosome-level genome assembly of Lolium multiflorum.</title>
        <authorList>
            <person name="Chen Y."/>
            <person name="Copetti D."/>
            <person name="Kolliker R."/>
            <person name="Studer B."/>
        </authorList>
    </citation>
    <scope>NUCLEOTIDE SEQUENCE</scope>
    <source>
        <strain evidence="2">02402/16</strain>
        <tissue evidence="2">Leaf</tissue>
    </source>
</reference>
<organism evidence="2 3">
    <name type="scientific">Lolium multiflorum</name>
    <name type="common">Italian ryegrass</name>
    <name type="synonym">Lolium perenne subsp. multiflorum</name>
    <dbReference type="NCBI Taxonomy" id="4521"/>
    <lineage>
        <taxon>Eukaryota</taxon>
        <taxon>Viridiplantae</taxon>
        <taxon>Streptophyta</taxon>
        <taxon>Embryophyta</taxon>
        <taxon>Tracheophyta</taxon>
        <taxon>Spermatophyta</taxon>
        <taxon>Magnoliopsida</taxon>
        <taxon>Liliopsida</taxon>
        <taxon>Poales</taxon>
        <taxon>Poaceae</taxon>
        <taxon>BOP clade</taxon>
        <taxon>Pooideae</taxon>
        <taxon>Poodae</taxon>
        <taxon>Poeae</taxon>
        <taxon>Poeae Chloroplast Group 2 (Poeae type)</taxon>
        <taxon>Loliodinae</taxon>
        <taxon>Loliinae</taxon>
        <taxon>Lolium</taxon>
    </lineage>
</organism>
<proteinExistence type="predicted"/>
<evidence type="ECO:0000313" key="3">
    <source>
        <dbReference type="Proteomes" id="UP001231189"/>
    </source>
</evidence>
<dbReference type="SUPFAM" id="SSF117070">
    <property type="entry name" value="LEA14-like"/>
    <property type="match status" value="1"/>
</dbReference>
<dbReference type="PANTHER" id="PTHR31459">
    <property type="match status" value="1"/>
</dbReference>
<accession>A0AAD8QZ49</accession>
<dbReference type="Pfam" id="PF14226">
    <property type="entry name" value="DIOX_N"/>
    <property type="match status" value="1"/>
</dbReference>
<gene>
    <name evidence="2" type="ORF">QYE76_034708</name>
</gene>
<protein>
    <recommendedName>
        <fullName evidence="1">Non-haem dioxygenase N-terminal domain-containing protein</fullName>
    </recommendedName>
</protein>
<dbReference type="InterPro" id="IPR026992">
    <property type="entry name" value="DIOX_N"/>
</dbReference>
<dbReference type="Gene3D" id="2.60.40.1820">
    <property type="match status" value="1"/>
</dbReference>
<dbReference type="Proteomes" id="UP001231189">
    <property type="component" value="Unassembled WGS sequence"/>
</dbReference>
<dbReference type="EMBL" id="JAUUTY010000007">
    <property type="protein sequence ID" value="KAK1611035.1"/>
    <property type="molecule type" value="Genomic_DNA"/>
</dbReference>
<dbReference type="PANTHER" id="PTHR31459:SF29">
    <property type="entry name" value="LEA5"/>
    <property type="match status" value="1"/>
</dbReference>
<evidence type="ECO:0000259" key="1">
    <source>
        <dbReference type="Pfam" id="PF14226"/>
    </source>
</evidence>
<dbReference type="InterPro" id="IPR045043">
    <property type="entry name" value="Lea14-like"/>
</dbReference>